<accession>A0A6L6PTG3</accession>
<comment type="caution">
    <text evidence="3">The sequence shown here is derived from an EMBL/GenBank/DDBJ whole genome shotgun (WGS) entry which is preliminary data.</text>
</comment>
<evidence type="ECO:0000313" key="3">
    <source>
        <dbReference type="EMBL" id="MTW00745.1"/>
    </source>
</evidence>
<feature type="domain" description="Lysozyme inhibitor LprI-like N-terminal" evidence="2">
    <location>
        <begin position="36"/>
        <end position="132"/>
    </location>
</feature>
<keyword evidence="4" id="KW-1185">Reference proteome</keyword>
<keyword evidence="1" id="KW-0732">Signal</keyword>
<evidence type="ECO:0000259" key="2">
    <source>
        <dbReference type="Pfam" id="PF07007"/>
    </source>
</evidence>
<dbReference type="RefSeq" id="WP_155437147.1">
    <property type="nucleotide sequence ID" value="NZ_WNLA01000001.1"/>
</dbReference>
<dbReference type="AlphaFoldDB" id="A0A6L6PTG3"/>
<dbReference type="Gene3D" id="1.20.1270.180">
    <property type="match status" value="1"/>
</dbReference>
<name>A0A6L6PTG3_9BURK</name>
<sequence length="142" mass="15085">MRALIAAASLIFSAPLLAAPPLPAERALREECSAFSEAGMRDCLVHHAAQSAKVLKQAEESASAALAKWDEDAKFVRAAKVRLETSGREFLRYRDAHCAFAASLGGGAIGNALEMMRLACVAELNYRRAGQLTNAVADLPAS</sequence>
<evidence type="ECO:0000256" key="1">
    <source>
        <dbReference type="SAM" id="SignalP"/>
    </source>
</evidence>
<proteinExistence type="predicted"/>
<protein>
    <submittedName>
        <fullName evidence="3">DUF1311 domain-containing protein</fullName>
    </submittedName>
</protein>
<reference evidence="3 4" key="1">
    <citation type="submission" date="2019-11" db="EMBL/GenBank/DDBJ databases">
        <title>Type strains purchased from KCTC, JCM and DSMZ.</title>
        <authorList>
            <person name="Lu H."/>
        </authorList>
    </citation>
    <scope>NUCLEOTIDE SEQUENCE [LARGE SCALE GENOMIC DNA]</scope>
    <source>
        <strain evidence="3 4">KCTC 42409</strain>
    </source>
</reference>
<evidence type="ECO:0000313" key="4">
    <source>
        <dbReference type="Proteomes" id="UP000484015"/>
    </source>
</evidence>
<dbReference type="InterPro" id="IPR009739">
    <property type="entry name" value="LprI-like_N"/>
</dbReference>
<organism evidence="3 4">
    <name type="scientific">Pseudoduganella ginsengisoli</name>
    <dbReference type="NCBI Taxonomy" id="1462440"/>
    <lineage>
        <taxon>Bacteria</taxon>
        <taxon>Pseudomonadati</taxon>
        <taxon>Pseudomonadota</taxon>
        <taxon>Betaproteobacteria</taxon>
        <taxon>Burkholderiales</taxon>
        <taxon>Oxalobacteraceae</taxon>
        <taxon>Telluria group</taxon>
        <taxon>Pseudoduganella</taxon>
    </lineage>
</organism>
<dbReference type="OrthoDB" id="7065005at2"/>
<dbReference type="Proteomes" id="UP000484015">
    <property type="component" value="Unassembled WGS sequence"/>
</dbReference>
<gene>
    <name evidence="3" type="ORF">GM668_01455</name>
</gene>
<dbReference type="Pfam" id="PF07007">
    <property type="entry name" value="LprI"/>
    <property type="match status" value="1"/>
</dbReference>
<dbReference type="EMBL" id="WNLA01000001">
    <property type="protein sequence ID" value="MTW00745.1"/>
    <property type="molecule type" value="Genomic_DNA"/>
</dbReference>
<feature type="signal peptide" evidence="1">
    <location>
        <begin position="1"/>
        <end position="18"/>
    </location>
</feature>
<feature type="chain" id="PRO_5026928904" evidence="1">
    <location>
        <begin position="19"/>
        <end position="142"/>
    </location>
</feature>